<dbReference type="InterPro" id="IPR025875">
    <property type="entry name" value="Leu-rich_rpt_4"/>
</dbReference>
<dbReference type="InterPro" id="IPR001611">
    <property type="entry name" value="Leu-rich_rpt"/>
</dbReference>
<dbReference type="Gene3D" id="3.80.10.10">
    <property type="entry name" value="Ribonuclease Inhibitor"/>
    <property type="match status" value="2"/>
</dbReference>
<dbReference type="InterPro" id="IPR050333">
    <property type="entry name" value="SLRP"/>
</dbReference>
<proteinExistence type="predicted"/>
<reference evidence="3" key="1">
    <citation type="submission" date="2023-07" db="EMBL/GenBank/DDBJ databases">
        <authorList>
            <person name="Stuckert A."/>
        </authorList>
    </citation>
    <scope>NUCLEOTIDE SEQUENCE</scope>
</reference>
<organism evidence="3 4">
    <name type="scientific">Ranitomeya imitator</name>
    <name type="common">mimic poison frog</name>
    <dbReference type="NCBI Taxonomy" id="111125"/>
    <lineage>
        <taxon>Eukaryota</taxon>
        <taxon>Metazoa</taxon>
        <taxon>Chordata</taxon>
        <taxon>Craniata</taxon>
        <taxon>Vertebrata</taxon>
        <taxon>Euteleostomi</taxon>
        <taxon>Amphibia</taxon>
        <taxon>Batrachia</taxon>
        <taxon>Anura</taxon>
        <taxon>Neobatrachia</taxon>
        <taxon>Hyloidea</taxon>
        <taxon>Dendrobatidae</taxon>
        <taxon>Dendrobatinae</taxon>
        <taxon>Ranitomeya</taxon>
    </lineage>
</organism>
<dbReference type="PROSITE" id="PS51450">
    <property type="entry name" value="LRR"/>
    <property type="match status" value="6"/>
</dbReference>
<name>A0ABN9LQ82_9NEOB</name>
<evidence type="ECO:0008006" key="5">
    <source>
        <dbReference type="Google" id="ProtNLM"/>
    </source>
</evidence>
<keyword evidence="4" id="KW-1185">Reference proteome</keyword>
<evidence type="ECO:0000256" key="1">
    <source>
        <dbReference type="ARBA" id="ARBA00022614"/>
    </source>
</evidence>
<comment type="caution">
    <text evidence="3">The sequence shown here is derived from an EMBL/GenBank/DDBJ whole genome shotgun (WGS) entry which is preliminary data.</text>
</comment>
<dbReference type="Pfam" id="PF12799">
    <property type="entry name" value="LRR_4"/>
    <property type="match status" value="1"/>
</dbReference>
<dbReference type="SMART" id="SM00369">
    <property type="entry name" value="LRR_TYP"/>
    <property type="match status" value="15"/>
</dbReference>
<keyword evidence="1" id="KW-0433">Leucine-rich repeat</keyword>
<dbReference type="PANTHER" id="PTHR45712:SF22">
    <property type="entry name" value="INSULIN-LIKE GROWTH FACTOR-BINDING PROTEIN COMPLEX ACID LABILE SUBUNIT"/>
    <property type="match status" value="1"/>
</dbReference>
<dbReference type="SUPFAM" id="SSF52058">
    <property type="entry name" value="L domain-like"/>
    <property type="match status" value="2"/>
</dbReference>
<protein>
    <recommendedName>
        <fullName evidence="5">Toll-like receptor 2</fullName>
    </recommendedName>
</protein>
<evidence type="ECO:0000256" key="2">
    <source>
        <dbReference type="ARBA" id="ARBA00022737"/>
    </source>
</evidence>
<gene>
    <name evidence="3" type="ORF">RIMI_LOCUS11802631</name>
</gene>
<evidence type="ECO:0000313" key="3">
    <source>
        <dbReference type="EMBL" id="CAJ0947717.1"/>
    </source>
</evidence>
<keyword evidence="2" id="KW-0677">Repeat</keyword>
<dbReference type="EMBL" id="CAUEEQ010027172">
    <property type="protein sequence ID" value="CAJ0947717.1"/>
    <property type="molecule type" value="Genomic_DNA"/>
</dbReference>
<dbReference type="Pfam" id="PF13855">
    <property type="entry name" value="LRR_8"/>
    <property type="match status" value="4"/>
</dbReference>
<evidence type="ECO:0000313" key="4">
    <source>
        <dbReference type="Proteomes" id="UP001176940"/>
    </source>
</evidence>
<dbReference type="PANTHER" id="PTHR45712">
    <property type="entry name" value="AGAP008170-PA"/>
    <property type="match status" value="1"/>
</dbReference>
<dbReference type="Proteomes" id="UP001176940">
    <property type="component" value="Unassembled WGS sequence"/>
</dbReference>
<dbReference type="InterPro" id="IPR032675">
    <property type="entry name" value="LRR_dom_sf"/>
</dbReference>
<accession>A0ABN9LQ82</accession>
<sequence length="707" mass="79825">MSPYYMDNDDSRIRGRLCPSLIGRGNLYDIIVAMATIMTSTSILCPSLNQKREMSTSFMTSSSLCPLLPGGLDQSETQDFYVDAVSSICVHAGIGSGQARWVLVPTYISLRYFPGPAANVIDESWVEKLSCRSGPDGKDEKSERFHQKKTSSYTQKLILQRNELKVIPSGAFHSTPYLTHLSLQNCSIERIEEGSFRGLGRLRYLNLGSNRISFIQQESFDGLSSLEQLILEKNRIEEIKPGAFSQLGFLSFLNLEDNFLVYLPDMVFQGLLQLKWMSLSKNMISIVSLETFAALPNLKRLSLDHNELQYLPTEAFSRLSGLTRLELGWNPMTFIVEEAIQMVSLKQLLLNNMALQDVSYKAFEKSKQLSFIDMSNNQIRSIQPLSGVEQLKRLDLTGNTIICDCFLRPFKEWAVSLRLKVDLICAGPTHFLADHLDSLRAIDLKCGNFPEDIYKITVVTEKPEEKNSCPQSCDCKTDVKHAICENKSLQEIPTGFHMDTTLIDLRKNSFRSIPKGSFLDLKNVASLHLQNCEINDIQPGAFIGMINLVYVYLSHNKISSLNPEVFQGTTKIGYLFLDHNRFTNIPKETFKLLPNLFSLHMQKNSIDSLSNNNLLGAQKLRWLYLTGNKINSIAPSAFRNVKDLEQLYLDDNALSEVPTQALKGVPKLTELRLSKNPIKNLGNGAFLPVSQSLQHLYLNDMRLQQVQ</sequence>
<dbReference type="InterPro" id="IPR003591">
    <property type="entry name" value="Leu-rich_rpt_typical-subtyp"/>
</dbReference>
<dbReference type="SMART" id="SM00365">
    <property type="entry name" value="LRR_SD22"/>
    <property type="match status" value="5"/>
</dbReference>